<dbReference type="AlphaFoldDB" id="A0A7R9KV70"/>
<feature type="compositionally biased region" description="Polar residues" evidence="1">
    <location>
        <begin position="419"/>
        <end position="449"/>
    </location>
</feature>
<dbReference type="EMBL" id="CAJPIZ010007105">
    <property type="protein sequence ID" value="CAG2110071.1"/>
    <property type="molecule type" value="Genomic_DNA"/>
</dbReference>
<accession>A0A7R9KV70</accession>
<feature type="domain" description="Mediator of RNA polymerase II transcription subunit 14 RM6" evidence="3">
    <location>
        <begin position="18"/>
        <end position="86"/>
    </location>
</feature>
<dbReference type="Pfam" id="PF22983">
    <property type="entry name" value="RM8_Med14"/>
    <property type="match status" value="1"/>
</dbReference>
<proteinExistence type="predicted"/>
<dbReference type="InterPro" id="IPR055114">
    <property type="entry name" value="Med14_RM6"/>
</dbReference>
<evidence type="ECO:0008006" key="7">
    <source>
        <dbReference type="Google" id="ProtNLM"/>
    </source>
</evidence>
<feature type="compositionally biased region" description="Polar residues" evidence="1">
    <location>
        <begin position="228"/>
        <end position="278"/>
    </location>
</feature>
<dbReference type="GO" id="GO:0016592">
    <property type="term" value="C:mediator complex"/>
    <property type="evidence" value="ECO:0007669"/>
    <property type="project" value="InterPro"/>
</dbReference>
<evidence type="ECO:0000259" key="2">
    <source>
        <dbReference type="Pfam" id="PF22983"/>
    </source>
</evidence>
<gene>
    <name evidence="5" type="ORF">OSB1V03_LOCUS10056</name>
</gene>
<dbReference type="Proteomes" id="UP000759131">
    <property type="component" value="Unassembled WGS sequence"/>
</dbReference>
<feature type="compositionally biased region" description="Low complexity" evidence="1">
    <location>
        <begin position="286"/>
        <end position="306"/>
    </location>
</feature>
<evidence type="ECO:0000256" key="1">
    <source>
        <dbReference type="SAM" id="MobiDB-lite"/>
    </source>
</evidence>
<dbReference type="EMBL" id="OC861680">
    <property type="protein sequence ID" value="CAD7629641.1"/>
    <property type="molecule type" value="Genomic_DNA"/>
</dbReference>
<evidence type="ECO:0000259" key="4">
    <source>
        <dbReference type="Pfam" id="PF25069"/>
    </source>
</evidence>
<feature type="compositionally biased region" description="Low complexity" evidence="1">
    <location>
        <begin position="404"/>
        <end position="413"/>
    </location>
</feature>
<feature type="compositionally biased region" description="Pro residues" evidence="1">
    <location>
        <begin position="387"/>
        <end position="403"/>
    </location>
</feature>
<keyword evidence="6" id="KW-1185">Reference proteome</keyword>
<dbReference type="InterPro" id="IPR055107">
    <property type="entry name" value="Med14_RM8"/>
</dbReference>
<feature type="compositionally biased region" description="Polar residues" evidence="1">
    <location>
        <begin position="344"/>
        <end position="369"/>
    </location>
</feature>
<sequence>LYDVIKTFAANLQNNNQLNTLFDIKSFSYKKIIIGYGINKTFIVSIYWKSAEKRFQLCFGCVGQALADSNPHVLVCSQLQYEFNQHLSIVQLIQILNYTLNPFLTIQCLSGIPLLGVINSRPQLPVQAFCIIPQSSTHIRIIYRNIYCLDVIIYSDNTIAIRDGALSLFDKVRVMEELTPIQGLKAFLNKFVDKTTQMRRLSQTEDDNPPSPMPHMESVESYLYATSQMKTSSPSKGVNENSGRPITHSMPSAQGSNPHTPTSPHTSVLSQSGFTSSPGAFPLSSPPSHSMSGHGVSSSSNQVAPSPSMPVPDQSPANLFGVNSPMNAMHAPSPSFLPMPSPSNQFHSQSPASQYLPNSGSQTDINSAIGSPFTAPNMPASNLSMPSPAPNAWPGSPSLPRPSPRSIAPSQSPGISQAHLMSNINSPQTMSGSQHHSANMLHNSGNPSMATRILPQRSWAAAIPTLLTHQGFDMMCRSNQSLENIAIPAQNNSVFYAMSQLERFLGCIYMRRNLQRAVSQDESFQLLATPEPGVIQFKNESMFFKISLDPTSMQSMHIKIQPLPEFNHWTREELELLQQFFETKVVCAPFKPNAFLAYKWILNAPIKILKDCIQLMRLELFPDRTLKWSLQWCLTIPPAAPPIGSPGMSACLMFKSKMLIFIQFTRMPIPGHAMNAEPLSIIVPFIYDMNVHSIQVAGSGRENTYAQSPALTVINNMLKRFAEYAGTGADCPIYLAVREIMNNLQIP</sequence>
<dbReference type="GO" id="GO:0003712">
    <property type="term" value="F:transcription coregulator activity"/>
    <property type="evidence" value="ECO:0007669"/>
    <property type="project" value="InterPro"/>
</dbReference>
<feature type="non-terminal residue" evidence="5">
    <location>
        <position position="747"/>
    </location>
</feature>
<dbReference type="Pfam" id="PF22984">
    <property type="entry name" value="RM6_Med14"/>
    <property type="match status" value="1"/>
</dbReference>
<dbReference type="GO" id="GO:0070847">
    <property type="term" value="C:core mediator complex"/>
    <property type="evidence" value="ECO:0007669"/>
    <property type="project" value="TreeGrafter"/>
</dbReference>
<evidence type="ECO:0000313" key="6">
    <source>
        <dbReference type="Proteomes" id="UP000759131"/>
    </source>
</evidence>
<organism evidence="5">
    <name type="scientific">Medioppia subpectinata</name>
    <dbReference type="NCBI Taxonomy" id="1979941"/>
    <lineage>
        <taxon>Eukaryota</taxon>
        <taxon>Metazoa</taxon>
        <taxon>Ecdysozoa</taxon>
        <taxon>Arthropoda</taxon>
        <taxon>Chelicerata</taxon>
        <taxon>Arachnida</taxon>
        <taxon>Acari</taxon>
        <taxon>Acariformes</taxon>
        <taxon>Sarcoptiformes</taxon>
        <taxon>Oribatida</taxon>
        <taxon>Brachypylina</taxon>
        <taxon>Oppioidea</taxon>
        <taxon>Oppiidae</taxon>
        <taxon>Medioppia</taxon>
    </lineage>
</organism>
<feature type="region of interest" description="Disordered" evidence="1">
    <location>
        <begin position="228"/>
        <end position="449"/>
    </location>
</feature>
<dbReference type="GO" id="GO:0006357">
    <property type="term" value="P:regulation of transcription by RNA polymerase II"/>
    <property type="evidence" value="ECO:0007669"/>
    <property type="project" value="InterPro"/>
</dbReference>
<evidence type="ECO:0000259" key="3">
    <source>
        <dbReference type="Pfam" id="PF22984"/>
    </source>
</evidence>
<evidence type="ECO:0000313" key="5">
    <source>
        <dbReference type="EMBL" id="CAD7629641.1"/>
    </source>
</evidence>
<protein>
    <recommendedName>
        <fullName evidence="7">Mediator complex subunit 14</fullName>
    </recommendedName>
</protein>
<dbReference type="PANTHER" id="PTHR12809">
    <property type="entry name" value="MEDIATOR COMPLEX SUBUNIT"/>
    <property type="match status" value="1"/>
</dbReference>
<name>A0A7R9KV70_9ACAR</name>
<feature type="domain" description="Mediator of RNA polymerase II transcription subunit 14 RM8" evidence="2">
    <location>
        <begin position="514"/>
        <end position="586"/>
    </location>
</feature>
<dbReference type="Pfam" id="PF25069">
    <property type="entry name" value="Med14_C"/>
    <property type="match status" value="1"/>
</dbReference>
<feature type="domain" description="Mediator of RNA polymerase II transcription subunit 14 C-terminal" evidence="4">
    <location>
        <begin position="602"/>
        <end position="747"/>
    </location>
</feature>
<dbReference type="PANTHER" id="PTHR12809:SF2">
    <property type="entry name" value="MEDIATOR OF RNA POLYMERASE II TRANSCRIPTION SUBUNIT 14"/>
    <property type="match status" value="1"/>
</dbReference>
<reference evidence="5" key="1">
    <citation type="submission" date="2020-11" db="EMBL/GenBank/DDBJ databases">
        <authorList>
            <person name="Tran Van P."/>
        </authorList>
    </citation>
    <scope>NUCLEOTIDE SEQUENCE</scope>
</reference>
<dbReference type="OrthoDB" id="205099at2759"/>
<dbReference type="InterPro" id="IPR056877">
    <property type="entry name" value="Med14_C"/>
</dbReference>
<dbReference type="InterPro" id="IPR013947">
    <property type="entry name" value="Mediator_Med14"/>
</dbReference>